<evidence type="ECO:0000313" key="3">
    <source>
        <dbReference type="Proteomes" id="UP000055136"/>
    </source>
</evidence>
<dbReference type="InterPro" id="IPR036425">
    <property type="entry name" value="MoaB/Mog-like_dom_sf"/>
</dbReference>
<accession>A0A0S2TC42</accession>
<organism evidence="2 3">
    <name type="scientific">Candidatus Tenderia electrophaga</name>
    <dbReference type="NCBI Taxonomy" id="1748243"/>
    <lineage>
        <taxon>Bacteria</taxon>
        <taxon>Pseudomonadati</taxon>
        <taxon>Pseudomonadota</taxon>
        <taxon>Gammaproteobacteria</taxon>
        <taxon>Candidatus Tenderiales</taxon>
        <taxon>Candidatus Tenderiaceae</taxon>
        <taxon>Candidatus Tenderia</taxon>
    </lineage>
</organism>
<evidence type="ECO:0000313" key="2">
    <source>
        <dbReference type="EMBL" id="ALP52742.1"/>
    </source>
</evidence>
<proteinExistence type="predicted"/>
<dbReference type="PANTHER" id="PTHR13939:SF0">
    <property type="entry name" value="NMN AMIDOHYDROLASE-LIKE PROTEIN YFAY"/>
    <property type="match status" value="1"/>
</dbReference>
<name>A0A0S2TC42_9GAMM</name>
<dbReference type="PANTHER" id="PTHR13939">
    <property type="entry name" value="NICOTINAMIDE-NUCLEOTIDE AMIDOHYDROLASE PNCC"/>
    <property type="match status" value="1"/>
</dbReference>
<reference evidence="2" key="1">
    <citation type="submission" date="2015-10" db="EMBL/GenBank/DDBJ databases">
        <title>Description of Candidatus Tenderia electrophaga gen. nov, sp. nov., an Uncultivated Electroautotroph from a Biocathode Enrichment.</title>
        <authorList>
            <person name="Eddie B.J."/>
            <person name="Malanoski A.P."/>
            <person name="Wang Z."/>
            <person name="Hall R.J."/>
            <person name="Oh S.D."/>
            <person name="Heiner C."/>
            <person name="Lin B."/>
            <person name="Strycharz-Glaven S.M."/>
        </authorList>
    </citation>
    <scope>NUCLEOTIDE SEQUENCE [LARGE SCALE GENOMIC DNA]</scope>
    <source>
        <strain evidence="2">NRL1</strain>
    </source>
</reference>
<dbReference type="SMART" id="SM00852">
    <property type="entry name" value="MoCF_biosynth"/>
    <property type="match status" value="1"/>
</dbReference>
<dbReference type="CDD" id="cd00885">
    <property type="entry name" value="cinA"/>
    <property type="match status" value="1"/>
</dbReference>
<dbReference type="STRING" id="1748243.Tel_06010"/>
<dbReference type="InterPro" id="IPR050101">
    <property type="entry name" value="CinA"/>
</dbReference>
<dbReference type="Proteomes" id="UP000055136">
    <property type="component" value="Chromosome"/>
</dbReference>
<dbReference type="Pfam" id="PF00994">
    <property type="entry name" value="MoCF_biosynth"/>
    <property type="match status" value="1"/>
</dbReference>
<dbReference type="InterPro" id="IPR001453">
    <property type="entry name" value="MoaB/Mog_dom"/>
</dbReference>
<evidence type="ECO:0000259" key="1">
    <source>
        <dbReference type="SMART" id="SM00852"/>
    </source>
</evidence>
<dbReference type="AlphaFoldDB" id="A0A0S2TC42"/>
<dbReference type="Gene3D" id="3.40.980.10">
    <property type="entry name" value="MoaB/Mog-like domain"/>
    <property type="match status" value="1"/>
</dbReference>
<feature type="domain" description="MoaB/Mog" evidence="1">
    <location>
        <begin position="7"/>
        <end position="167"/>
    </location>
</feature>
<dbReference type="KEGG" id="tee:Tel_06010"/>
<sequence>MSSAQAGLIIIGDEILYGSRRDRHFDHVRETLRPIGWQLTWVSILPDEEDALIAQLSRTLAAQQPVFCFGGIGATPDDVTRRCAALAAGVELHAHAGALAEIEARFGAAAYPHRVKMADLPVGSRLIPNPINRVPGFSLRRHHFFPGFPEMAWPMLEWVLQHEYRAELEPLQELSLKVFDVGESELVELMERLIDRHPGVKLFSLPHLGRGRHIELGFRGRRGVEQAMADLTAGLRQAGLTFEAP</sequence>
<gene>
    <name evidence="2" type="ORF">Tel_06010</name>
</gene>
<protein>
    <recommendedName>
        <fullName evidence="1">MoaB/Mog domain-containing protein</fullName>
    </recommendedName>
</protein>
<keyword evidence="3" id="KW-1185">Reference proteome</keyword>
<dbReference type="EMBL" id="CP013099">
    <property type="protein sequence ID" value="ALP52742.1"/>
    <property type="molecule type" value="Genomic_DNA"/>
</dbReference>
<dbReference type="SUPFAM" id="SSF53218">
    <property type="entry name" value="Molybdenum cofactor biosynthesis proteins"/>
    <property type="match status" value="1"/>
</dbReference>